<protein>
    <submittedName>
        <fullName evidence="1">Uncharacterized protein</fullName>
    </submittedName>
</protein>
<organism evidence="1 2">
    <name type="scientific">Romeriopsis navalis LEGE 11480</name>
    <dbReference type="NCBI Taxonomy" id="2777977"/>
    <lineage>
        <taxon>Bacteria</taxon>
        <taxon>Bacillati</taxon>
        <taxon>Cyanobacteriota</taxon>
        <taxon>Cyanophyceae</taxon>
        <taxon>Leptolyngbyales</taxon>
        <taxon>Leptolyngbyaceae</taxon>
        <taxon>Romeriopsis</taxon>
        <taxon>Romeriopsis navalis</taxon>
    </lineage>
</organism>
<accession>A0A928VNZ1</accession>
<name>A0A928VNZ1_9CYAN</name>
<dbReference type="AlphaFoldDB" id="A0A928VNZ1"/>
<proteinExistence type="predicted"/>
<gene>
    <name evidence="1" type="ORF">IQ266_15620</name>
</gene>
<dbReference type="RefSeq" id="WP_264325992.1">
    <property type="nucleotide sequence ID" value="NZ_JADEXQ010000054.1"/>
</dbReference>
<evidence type="ECO:0000313" key="2">
    <source>
        <dbReference type="Proteomes" id="UP000625316"/>
    </source>
</evidence>
<keyword evidence="2" id="KW-1185">Reference proteome</keyword>
<sequence length="210" mass="23997">MPVLKSHYEELLATYSQSLAVVDLFKGYRVYLEMIPSMRRAQESVITVPLPIVRLRHSEPSPHGHGTIRTMESVMLPCDIGVILSDPEWQIKTGREIFIFIHRPDEDFSELLARWRQTQVLLGQDYEWLLPSRYQHLMADAAEKVHPLFVLFAETPERIRKGLQGAGLPYVMAPLHLEVDADPITIERETTLGALLAEETQPAIEDELTD</sequence>
<dbReference type="Proteomes" id="UP000625316">
    <property type="component" value="Unassembled WGS sequence"/>
</dbReference>
<reference evidence="1" key="1">
    <citation type="submission" date="2020-10" db="EMBL/GenBank/DDBJ databases">
        <authorList>
            <person name="Castelo-Branco R."/>
            <person name="Eusebio N."/>
            <person name="Adriana R."/>
            <person name="Vieira A."/>
            <person name="Brugerolle De Fraissinette N."/>
            <person name="Rezende De Castro R."/>
            <person name="Schneider M.P."/>
            <person name="Vasconcelos V."/>
            <person name="Leao P.N."/>
        </authorList>
    </citation>
    <scope>NUCLEOTIDE SEQUENCE</scope>
    <source>
        <strain evidence="1">LEGE 11480</strain>
    </source>
</reference>
<evidence type="ECO:0000313" key="1">
    <source>
        <dbReference type="EMBL" id="MBE9031163.1"/>
    </source>
</evidence>
<comment type="caution">
    <text evidence="1">The sequence shown here is derived from an EMBL/GenBank/DDBJ whole genome shotgun (WGS) entry which is preliminary data.</text>
</comment>
<dbReference type="EMBL" id="JADEXQ010000054">
    <property type="protein sequence ID" value="MBE9031163.1"/>
    <property type="molecule type" value="Genomic_DNA"/>
</dbReference>